<reference evidence="1" key="1">
    <citation type="submission" date="2022-07" db="EMBL/GenBank/DDBJ databases">
        <title>Complete Genome Sequence of the Radioresistant Bacterium Deinococcus aetherius ST0316, Isolated from the Air Dust collected in Lower Stratosphere above Japan.</title>
        <authorList>
            <person name="Satoh K."/>
            <person name="Hagiwara K."/>
            <person name="Katsumata K."/>
            <person name="Kubo A."/>
            <person name="Yokobori S."/>
            <person name="Yamagishi A."/>
            <person name="Oono Y."/>
            <person name="Narumi I."/>
        </authorList>
    </citation>
    <scope>NUCLEOTIDE SEQUENCE</scope>
    <source>
        <strain evidence="1">ST0316</strain>
        <plasmid evidence="1">pDAETH-4</plasmid>
    </source>
</reference>
<proteinExistence type="predicted"/>
<dbReference type="Proteomes" id="UP001064971">
    <property type="component" value="Plasmid pDAETH-4"/>
</dbReference>
<organism evidence="1 2">
    <name type="scientific">Deinococcus aetherius</name>
    <dbReference type="NCBI Taxonomy" id="200252"/>
    <lineage>
        <taxon>Bacteria</taxon>
        <taxon>Thermotogati</taxon>
        <taxon>Deinococcota</taxon>
        <taxon>Deinococci</taxon>
        <taxon>Deinococcales</taxon>
        <taxon>Deinococcaceae</taxon>
        <taxon>Deinococcus</taxon>
    </lineage>
</organism>
<dbReference type="EMBL" id="AP026564">
    <property type="protein sequence ID" value="BDP44822.1"/>
    <property type="molecule type" value="Genomic_DNA"/>
</dbReference>
<sequence length="116" mass="12820">MLASEFAHELGVDPSVISKRLAVYHAEAGTPKRRVLDEQTLTHLREAHELVTGGQADTFKAAVQMVLGTYVSEVPAGTARELLERLSRIEERQLVVEVQMSRVADALDRLVNRVNG</sequence>
<keyword evidence="2" id="KW-1185">Reference proteome</keyword>
<gene>
    <name evidence="1" type="ORF">DAETH_47910</name>
</gene>
<geneLocation type="plasmid" evidence="1 2">
    <name>pDAETH-4</name>
</geneLocation>
<accession>A0ABN6RNE8</accession>
<evidence type="ECO:0000313" key="2">
    <source>
        <dbReference type="Proteomes" id="UP001064971"/>
    </source>
</evidence>
<keyword evidence="1" id="KW-0614">Plasmid</keyword>
<evidence type="ECO:0000313" key="1">
    <source>
        <dbReference type="EMBL" id="BDP44822.1"/>
    </source>
</evidence>
<protein>
    <submittedName>
        <fullName evidence="1">Uncharacterized protein</fullName>
    </submittedName>
</protein>
<name>A0ABN6RNE8_9DEIO</name>
<dbReference type="RefSeq" id="WP_264778950.1">
    <property type="nucleotide sequence ID" value="NZ_AP026564.1"/>
</dbReference>